<keyword evidence="3" id="KW-1185">Reference proteome</keyword>
<reference evidence="2 3" key="1">
    <citation type="journal article" date="2011" name="J. Bacteriol.">
        <title>Complete genome sequence of Methanosaeta concilii, a specialist in aceticlastic methanogenesis.</title>
        <authorList>
            <person name="Barber R.D."/>
            <person name="Zhang L."/>
            <person name="Harnack M."/>
            <person name="Olson M.V."/>
            <person name="Kaul R."/>
            <person name="Ingram-Smith C."/>
            <person name="Smith K.S."/>
        </authorList>
    </citation>
    <scope>NUCLEOTIDE SEQUENCE [LARGE SCALE GENOMIC DNA]</scope>
    <source>
        <strain evidence="3">ATCC 5969 / DSM 3671 / JCM 10134 / NBRC 103675 / OCM 69 / GP-6</strain>
    </source>
</reference>
<evidence type="ECO:0000313" key="2">
    <source>
        <dbReference type="EMBL" id="AEB68444.1"/>
    </source>
</evidence>
<accession>F4BW14</accession>
<protein>
    <submittedName>
        <fullName evidence="2">Uncharacterized protein</fullName>
    </submittedName>
</protein>
<dbReference type="AlphaFoldDB" id="F4BW14"/>
<name>F4BW14_METSG</name>
<dbReference type="HOGENOM" id="CLU_656591_0_0_2"/>
<evidence type="ECO:0000256" key="1">
    <source>
        <dbReference type="SAM" id="MobiDB-lite"/>
    </source>
</evidence>
<dbReference type="Proteomes" id="UP000007807">
    <property type="component" value="Chromosome"/>
</dbReference>
<organism evidence="2 3">
    <name type="scientific">Methanothrix soehngenii (strain ATCC 5969 / DSM 3671 / JCM 10134 / NBRC 103675 / OCM 69 / GP-6)</name>
    <name type="common">Methanosaeta concilii</name>
    <dbReference type="NCBI Taxonomy" id="990316"/>
    <lineage>
        <taxon>Archaea</taxon>
        <taxon>Methanobacteriati</taxon>
        <taxon>Methanobacteriota</taxon>
        <taxon>Stenosarchaea group</taxon>
        <taxon>Methanomicrobia</taxon>
        <taxon>Methanotrichales</taxon>
        <taxon>Methanotrichaceae</taxon>
        <taxon>Methanothrix</taxon>
    </lineage>
</organism>
<feature type="compositionally biased region" description="Polar residues" evidence="1">
    <location>
        <begin position="68"/>
        <end position="82"/>
    </location>
</feature>
<dbReference type="KEGG" id="mcj:MCON_1853"/>
<proteinExistence type="predicted"/>
<sequence>MSSGSTRVPGAISGTVTGTTSVEIANALGGPVAARAPGLAAGYATANTYAMAAASDLPNTRSYSLSDIRSSARATRPTTNGETAVLARSDGTASSEAWDSSRNWASPTAPGTGNSITSVTGKTVAQATAMRAGDRVFGDPLVLGPVLAARSPDGLQTWSQMLAVASKGQSVNQILTNPYERDAFTFADTSARVIRTTGSTADANRAISATWLGSAATTDANLPLTNGASLNAKSAETQSGFNTVATLSNIGMSSGAHAKSATTTFTGPIFQGSTAKLAAKAHFTGVGTQPQQVAIGNVLAYPAGSFSPTGFLNGFTTNGPGFTGEGWDDAGSYIIAGSQDATTTGSSGTYSLTAQPTDVREWVTGASLLNNNWILQRPAPLDWQKPQTVNAVPNLQEIPVAGRNPDSYQWSGDLTGPS</sequence>
<feature type="compositionally biased region" description="Polar residues" evidence="1">
    <location>
        <begin position="91"/>
        <end position="118"/>
    </location>
</feature>
<dbReference type="EMBL" id="CP002565">
    <property type="protein sequence ID" value="AEB68444.1"/>
    <property type="molecule type" value="Genomic_DNA"/>
</dbReference>
<feature type="region of interest" description="Disordered" evidence="1">
    <location>
        <begin position="68"/>
        <end position="118"/>
    </location>
</feature>
<gene>
    <name evidence="2" type="ordered locus">MCON_1853</name>
</gene>
<dbReference type="InParanoid" id="F4BW14"/>
<evidence type="ECO:0000313" key="3">
    <source>
        <dbReference type="Proteomes" id="UP000007807"/>
    </source>
</evidence>